<dbReference type="OrthoDB" id="3298842at2"/>
<dbReference type="RefSeq" id="WP_125942797.1">
    <property type="nucleotide sequence ID" value="NZ_PXZH01000001.1"/>
</dbReference>
<organism evidence="1 2">
    <name type="scientific">Vagococcus humatus</name>
    <dbReference type="NCBI Taxonomy" id="1889241"/>
    <lineage>
        <taxon>Bacteria</taxon>
        <taxon>Bacillati</taxon>
        <taxon>Bacillota</taxon>
        <taxon>Bacilli</taxon>
        <taxon>Lactobacillales</taxon>
        <taxon>Enterococcaceae</taxon>
        <taxon>Vagococcus</taxon>
    </lineage>
</organism>
<gene>
    <name evidence="1" type="ORF">C7P63_03660</name>
</gene>
<evidence type="ECO:0000313" key="1">
    <source>
        <dbReference type="EMBL" id="RST90184.1"/>
    </source>
</evidence>
<accession>A0A3R9YY64</accession>
<reference evidence="1 2" key="1">
    <citation type="submission" date="2018-03" db="EMBL/GenBank/DDBJ databases">
        <authorList>
            <person name="Gulvik C.A."/>
        </authorList>
    </citation>
    <scope>NUCLEOTIDE SEQUENCE [LARGE SCALE GENOMIC DNA]</scope>
    <source>
        <strain evidence="1 2">JCM 31581</strain>
    </source>
</reference>
<evidence type="ECO:0000313" key="2">
    <source>
        <dbReference type="Proteomes" id="UP000277864"/>
    </source>
</evidence>
<dbReference type="Proteomes" id="UP000277864">
    <property type="component" value="Unassembled WGS sequence"/>
</dbReference>
<dbReference type="AlphaFoldDB" id="A0A3R9YY64"/>
<dbReference type="EMBL" id="PXZH01000001">
    <property type="protein sequence ID" value="RST90184.1"/>
    <property type="molecule type" value="Genomic_DNA"/>
</dbReference>
<comment type="caution">
    <text evidence="1">The sequence shown here is derived from an EMBL/GenBank/DDBJ whole genome shotgun (WGS) entry which is preliminary data.</text>
</comment>
<protein>
    <submittedName>
        <fullName evidence="1">Uncharacterized protein</fullName>
    </submittedName>
</protein>
<proteinExistence type="predicted"/>
<keyword evidence="2" id="KW-1185">Reference proteome</keyword>
<name>A0A3R9YY64_9ENTE</name>
<sequence>MVYLLGISFFCKDRQTRRLTKSELNQVKADIRNHKEMVGIIRFIREKTGWSLVDSKQFYDQLNG</sequence>